<dbReference type="EMBL" id="PFMS01000074">
    <property type="protein sequence ID" value="PIZ15735.1"/>
    <property type="molecule type" value="Genomic_DNA"/>
</dbReference>
<name>A0A2H9PC44_9BACT</name>
<feature type="non-terminal residue" evidence="2">
    <location>
        <position position="45"/>
    </location>
</feature>
<accession>A0A2H9PC44</accession>
<dbReference type="InterPro" id="IPR002934">
    <property type="entry name" value="Polymerase_NTP_transf_dom"/>
</dbReference>
<dbReference type="SUPFAM" id="SSF81301">
    <property type="entry name" value="Nucleotidyltransferase"/>
    <property type="match status" value="1"/>
</dbReference>
<dbReference type="AlphaFoldDB" id="A0A2H9PC44"/>
<comment type="caution">
    <text evidence="2">The sequence shown here is derived from an EMBL/GenBank/DDBJ whole genome shotgun (WGS) entry which is preliminary data.</text>
</comment>
<dbReference type="CDD" id="cd05403">
    <property type="entry name" value="NT_KNTase_like"/>
    <property type="match status" value="1"/>
</dbReference>
<dbReference type="InterPro" id="IPR043519">
    <property type="entry name" value="NT_sf"/>
</dbReference>
<reference evidence="3" key="1">
    <citation type="submission" date="2017-09" db="EMBL/GenBank/DDBJ databases">
        <title>Depth-based differentiation of microbial function through sediment-hosted aquifers and enrichment of novel symbionts in the deep terrestrial subsurface.</title>
        <authorList>
            <person name="Probst A.J."/>
            <person name="Ladd B."/>
            <person name="Jarett J.K."/>
            <person name="Geller-Mcgrath D.E."/>
            <person name="Sieber C.M.K."/>
            <person name="Emerson J.B."/>
            <person name="Anantharaman K."/>
            <person name="Thomas B.C."/>
            <person name="Malmstrom R."/>
            <person name="Stieglmeier M."/>
            <person name="Klingl A."/>
            <person name="Woyke T."/>
            <person name="Ryan C.M."/>
            <person name="Banfield J.F."/>
        </authorList>
    </citation>
    <scope>NUCLEOTIDE SEQUENCE [LARGE SCALE GENOMIC DNA]</scope>
</reference>
<feature type="domain" description="Polymerase nucleotidyl transferase" evidence="1">
    <location>
        <begin position="10"/>
        <end position="45"/>
    </location>
</feature>
<protein>
    <submittedName>
        <fullName evidence="2">Nucleotidyltransferase domain-containing protein</fullName>
    </submittedName>
</protein>
<dbReference type="Proteomes" id="UP000234145">
    <property type="component" value="Unassembled WGS sequence"/>
</dbReference>
<keyword evidence="2" id="KW-0808">Transferase</keyword>
<evidence type="ECO:0000313" key="2">
    <source>
        <dbReference type="EMBL" id="PIZ15735.1"/>
    </source>
</evidence>
<gene>
    <name evidence="2" type="ORF">COY51_04520</name>
</gene>
<dbReference type="Gene3D" id="3.30.460.10">
    <property type="entry name" value="Beta Polymerase, domain 2"/>
    <property type="match status" value="1"/>
</dbReference>
<sequence>MVKKKVIKIIKEFVGAVKKEGIRVDKVILYGSYAKGKEREDSDID</sequence>
<organism evidence="2 3">
    <name type="scientific">Candidatus Desantisbacteria bacterium CG_4_10_14_0_8_um_filter_39_17</name>
    <dbReference type="NCBI Taxonomy" id="1974542"/>
    <lineage>
        <taxon>Bacteria</taxon>
        <taxon>Candidatus Desantisiibacteriota</taxon>
    </lineage>
</organism>
<dbReference type="Pfam" id="PF01909">
    <property type="entry name" value="NTP_transf_2"/>
    <property type="match status" value="1"/>
</dbReference>
<evidence type="ECO:0000259" key="1">
    <source>
        <dbReference type="Pfam" id="PF01909"/>
    </source>
</evidence>
<evidence type="ECO:0000313" key="3">
    <source>
        <dbReference type="Proteomes" id="UP000234145"/>
    </source>
</evidence>
<dbReference type="GO" id="GO:0016779">
    <property type="term" value="F:nucleotidyltransferase activity"/>
    <property type="evidence" value="ECO:0007669"/>
    <property type="project" value="InterPro"/>
</dbReference>
<proteinExistence type="predicted"/>